<dbReference type="EMBL" id="MTYJ01000015">
    <property type="protein sequence ID" value="OQV22798.1"/>
    <property type="molecule type" value="Genomic_DNA"/>
</dbReference>
<dbReference type="SMART" id="SM00271">
    <property type="entry name" value="DnaJ"/>
    <property type="match status" value="1"/>
</dbReference>
<name>A0A1W0X5X3_HYPEX</name>
<gene>
    <name evidence="8" type="ORF">BV898_03233</name>
</gene>
<dbReference type="GO" id="GO:0005737">
    <property type="term" value="C:cytoplasm"/>
    <property type="evidence" value="ECO:0007669"/>
    <property type="project" value="UniProtKB-ARBA"/>
</dbReference>
<comment type="caution">
    <text evidence="8">The sequence shown here is derived from an EMBL/GenBank/DDBJ whole genome shotgun (WGS) entry which is preliminary data.</text>
</comment>
<keyword evidence="9" id="KW-1185">Reference proteome</keyword>
<evidence type="ECO:0000256" key="3">
    <source>
        <dbReference type="ARBA" id="ARBA00023139"/>
    </source>
</evidence>
<dbReference type="InterPro" id="IPR036869">
    <property type="entry name" value="J_dom_sf"/>
</dbReference>
<dbReference type="PRINTS" id="PR00625">
    <property type="entry name" value="JDOMAIN"/>
</dbReference>
<dbReference type="PROSITE" id="PS50076">
    <property type="entry name" value="DNAJ_2"/>
    <property type="match status" value="1"/>
</dbReference>
<keyword evidence="3" id="KW-0564">Palmitate</keyword>
<evidence type="ECO:0000256" key="4">
    <source>
        <dbReference type="ARBA" id="ARBA00023186"/>
    </source>
</evidence>
<dbReference type="OrthoDB" id="552049at2759"/>
<dbReference type="InterPro" id="IPR051434">
    <property type="entry name" value="DnaJ_C_subfamily_member5"/>
</dbReference>
<feature type="region of interest" description="Disordered" evidence="6">
    <location>
        <begin position="136"/>
        <end position="175"/>
    </location>
</feature>
<dbReference type="CDD" id="cd06257">
    <property type="entry name" value="DnaJ"/>
    <property type="match status" value="1"/>
</dbReference>
<evidence type="ECO:0000313" key="9">
    <source>
        <dbReference type="Proteomes" id="UP000192578"/>
    </source>
</evidence>
<dbReference type="AlphaFoldDB" id="A0A1W0X5X3"/>
<dbReference type="Proteomes" id="UP000192578">
    <property type="component" value="Unassembled WGS sequence"/>
</dbReference>
<evidence type="ECO:0000256" key="2">
    <source>
        <dbReference type="ARBA" id="ARBA00023136"/>
    </source>
</evidence>
<reference evidence="9" key="1">
    <citation type="submission" date="2017-01" db="EMBL/GenBank/DDBJ databases">
        <title>Comparative genomics of anhydrobiosis in the tardigrade Hypsibius dujardini.</title>
        <authorList>
            <person name="Yoshida Y."/>
            <person name="Koutsovoulos G."/>
            <person name="Laetsch D."/>
            <person name="Stevens L."/>
            <person name="Kumar S."/>
            <person name="Horikawa D."/>
            <person name="Ishino K."/>
            <person name="Komine S."/>
            <person name="Tomita M."/>
            <person name="Blaxter M."/>
            <person name="Arakawa K."/>
        </authorList>
    </citation>
    <scope>NUCLEOTIDE SEQUENCE [LARGE SCALE GENOMIC DNA]</scope>
    <source>
        <strain evidence="9">Z151</strain>
    </source>
</reference>
<dbReference type="GO" id="GO:0016020">
    <property type="term" value="C:membrane"/>
    <property type="evidence" value="ECO:0007669"/>
    <property type="project" value="UniProtKB-SubCell"/>
</dbReference>
<evidence type="ECO:0000256" key="5">
    <source>
        <dbReference type="ARBA" id="ARBA00023288"/>
    </source>
</evidence>
<accession>A0A1W0X5X3</accession>
<evidence type="ECO:0000313" key="8">
    <source>
        <dbReference type="EMBL" id="OQV22798.1"/>
    </source>
</evidence>
<dbReference type="Gene3D" id="1.10.287.110">
    <property type="entry name" value="DnaJ domain"/>
    <property type="match status" value="1"/>
</dbReference>
<evidence type="ECO:0000259" key="7">
    <source>
        <dbReference type="PROSITE" id="PS50076"/>
    </source>
</evidence>
<evidence type="ECO:0000256" key="1">
    <source>
        <dbReference type="ARBA" id="ARBA00004635"/>
    </source>
</evidence>
<dbReference type="SUPFAM" id="SSF46565">
    <property type="entry name" value="Chaperone J-domain"/>
    <property type="match status" value="1"/>
</dbReference>
<sequence length="175" mass="19262">MATIGERKLSTTGTSLYEALGLEKGATNEEIKKAYRTLALRNHPDKNPDDPTAADRIRTINYANGVLSDASKRQIYDVYGSMGLSVAEQVGEDRLLMMNGPCFKVCVLLCGVLTGCYCCCCCCCCCRVFRQPMPPKEGEIPTQEDQSTPRGFDHQDSSPHSEMPPPPSYKTTQPK</sequence>
<proteinExistence type="predicted"/>
<organism evidence="8 9">
    <name type="scientific">Hypsibius exemplaris</name>
    <name type="common">Freshwater tardigrade</name>
    <dbReference type="NCBI Taxonomy" id="2072580"/>
    <lineage>
        <taxon>Eukaryota</taxon>
        <taxon>Metazoa</taxon>
        <taxon>Ecdysozoa</taxon>
        <taxon>Tardigrada</taxon>
        <taxon>Eutardigrada</taxon>
        <taxon>Parachela</taxon>
        <taxon>Hypsibioidea</taxon>
        <taxon>Hypsibiidae</taxon>
        <taxon>Hypsibius</taxon>
    </lineage>
</organism>
<dbReference type="InterPro" id="IPR001623">
    <property type="entry name" value="DnaJ_domain"/>
</dbReference>
<dbReference type="PANTHER" id="PTHR44027:SF7">
    <property type="entry name" value="DNAJ HOMOLOG SUBFAMILY C MEMBER 5 HOMOLOG"/>
    <property type="match status" value="1"/>
</dbReference>
<keyword evidence="4" id="KW-0143">Chaperone</keyword>
<comment type="subcellular location">
    <subcellularLocation>
        <location evidence="1">Membrane</location>
        <topology evidence="1">Lipid-anchor</topology>
    </subcellularLocation>
</comment>
<dbReference type="Pfam" id="PF00226">
    <property type="entry name" value="DnaJ"/>
    <property type="match status" value="1"/>
</dbReference>
<dbReference type="PANTHER" id="PTHR44027">
    <property type="entry name" value="DNAJ HOMOLOG SUBFAMILY C MEMBER 5 HOMOLOG"/>
    <property type="match status" value="1"/>
</dbReference>
<feature type="domain" description="J" evidence="7">
    <location>
        <begin position="15"/>
        <end position="80"/>
    </location>
</feature>
<evidence type="ECO:0000256" key="6">
    <source>
        <dbReference type="SAM" id="MobiDB-lite"/>
    </source>
</evidence>
<keyword evidence="5" id="KW-0449">Lipoprotein</keyword>
<protein>
    <submittedName>
        <fullName evidence="8">DnaJ-like protein subfamily C member 5B</fullName>
    </submittedName>
</protein>
<keyword evidence="2" id="KW-0472">Membrane</keyword>